<dbReference type="InParanoid" id="A0A804IW69"/>
<proteinExistence type="predicted"/>
<organism evidence="3 4">
    <name type="scientific">Musa acuminata subsp. malaccensis</name>
    <name type="common">Wild banana</name>
    <name type="synonym">Musa malaccensis</name>
    <dbReference type="NCBI Taxonomy" id="214687"/>
    <lineage>
        <taxon>Eukaryota</taxon>
        <taxon>Viridiplantae</taxon>
        <taxon>Streptophyta</taxon>
        <taxon>Embryophyta</taxon>
        <taxon>Tracheophyta</taxon>
        <taxon>Spermatophyta</taxon>
        <taxon>Magnoliopsida</taxon>
        <taxon>Liliopsida</taxon>
        <taxon>Zingiberales</taxon>
        <taxon>Musaceae</taxon>
        <taxon>Musa</taxon>
    </lineage>
</organism>
<evidence type="ECO:0000313" key="2">
    <source>
        <dbReference type="EMBL" id="CAG1843977.1"/>
    </source>
</evidence>
<name>A0A804IW69_MUSAM</name>
<dbReference type="AlphaFoldDB" id="A0A804IW69"/>
<accession>A0A804IW69</accession>
<reference evidence="2" key="1">
    <citation type="submission" date="2021-03" db="EMBL/GenBank/DDBJ databases">
        <authorList>
            <consortium name="Genoscope - CEA"/>
            <person name="William W."/>
        </authorList>
    </citation>
    <scope>NUCLEOTIDE SEQUENCE</scope>
    <source>
        <strain evidence="2">Doubled-haploid Pahang</strain>
    </source>
</reference>
<reference evidence="3" key="2">
    <citation type="submission" date="2021-05" db="UniProtKB">
        <authorList>
            <consortium name="EnsemblPlants"/>
        </authorList>
    </citation>
    <scope>IDENTIFICATION</scope>
    <source>
        <strain evidence="3">subsp. malaccensis</strain>
    </source>
</reference>
<sequence>MTSTSFLKDKAKAEGKGEGTYLAYAAQKQRRNEDKAQSQGRWCHSRPAYPPEDAIPHVYICPPEETSRSSSVSPPT</sequence>
<dbReference type="EnsemblPlants" id="Ma04_t31700.1">
    <property type="protein sequence ID" value="Ma04_p31700.1"/>
    <property type="gene ID" value="Ma04_g31700"/>
</dbReference>
<dbReference type="EMBL" id="HG996469">
    <property type="protein sequence ID" value="CAG1843977.1"/>
    <property type="molecule type" value="Genomic_DNA"/>
</dbReference>
<evidence type="ECO:0000313" key="4">
    <source>
        <dbReference type="Proteomes" id="UP000012960"/>
    </source>
</evidence>
<protein>
    <submittedName>
        <fullName evidence="2">(wild Malaysian banana) hypothetical protein</fullName>
    </submittedName>
</protein>
<evidence type="ECO:0000256" key="1">
    <source>
        <dbReference type="SAM" id="MobiDB-lite"/>
    </source>
</evidence>
<evidence type="ECO:0000313" key="3">
    <source>
        <dbReference type="EnsemblPlants" id="Ma04_p31700.1"/>
    </source>
</evidence>
<keyword evidence="4" id="KW-1185">Reference proteome</keyword>
<dbReference type="Gramene" id="Ma04_t31700.1">
    <property type="protein sequence ID" value="Ma04_p31700.1"/>
    <property type="gene ID" value="Ma04_g31700"/>
</dbReference>
<dbReference type="Proteomes" id="UP000012960">
    <property type="component" value="Unplaced"/>
</dbReference>
<gene>
    <name evidence="2" type="ORF">GSMUA_137720.1</name>
</gene>
<feature type="region of interest" description="Disordered" evidence="1">
    <location>
        <begin position="27"/>
        <end position="76"/>
    </location>
</feature>